<dbReference type="STRING" id="37003.ENSKMAP00000015576"/>
<dbReference type="GO" id="GO:1904115">
    <property type="term" value="C:axon cytoplasm"/>
    <property type="evidence" value="ECO:0007669"/>
    <property type="project" value="GOC"/>
</dbReference>
<dbReference type="PANTHER" id="PTHR10202:SF24">
    <property type="entry name" value="PRESENILIN-2"/>
    <property type="match status" value="1"/>
</dbReference>
<evidence type="ECO:0000256" key="7">
    <source>
        <dbReference type="ARBA" id="ARBA00022801"/>
    </source>
</evidence>
<dbReference type="GO" id="GO:0001964">
    <property type="term" value="P:startle response"/>
    <property type="evidence" value="ECO:0007669"/>
    <property type="project" value="Ensembl"/>
</dbReference>
<dbReference type="OMA" id="WTTITFC"/>
<feature type="transmembrane region" description="Helical" evidence="13">
    <location>
        <begin position="42"/>
        <end position="63"/>
    </location>
</feature>
<dbReference type="SMART" id="SM00730">
    <property type="entry name" value="PSN"/>
    <property type="match status" value="1"/>
</dbReference>
<evidence type="ECO:0000256" key="4">
    <source>
        <dbReference type="ARBA" id="ARBA00014662"/>
    </source>
</evidence>
<evidence type="ECO:0000256" key="13">
    <source>
        <dbReference type="SAM" id="Phobius"/>
    </source>
</evidence>
<feature type="transmembrane region" description="Helical" evidence="13">
    <location>
        <begin position="153"/>
        <end position="171"/>
    </location>
</feature>
<evidence type="ECO:0000256" key="9">
    <source>
        <dbReference type="ARBA" id="ARBA00022976"/>
    </source>
</evidence>
<name>A0A3Q3AGY0_KRYMA</name>
<dbReference type="GO" id="GO:0019896">
    <property type="term" value="P:axonal transport of mitochondrion"/>
    <property type="evidence" value="ECO:0007669"/>
    <property type="project" value="Ensembl"/>
</dbReference>
<dbReference type="FunFam" id="1.10.472.100:FF:000001">
    <property type="entry name" value="Presenilin"/>
    <property type="match status" value="1"/>
</dbReference>
<comment type="similarity">
    <text evidence="3">Belongs to the peptidase A22A family.</text>
</comment>
<evidence type="ECO:0000256" key="12">
    <source>
        <dbReference type="ARBA" id="ARBA00023136"/>
    </source>
</evidence>
<dbReference type="InterPro" id="IPR006639">
    <property type="entry name" value="Preselin/SPP"/>
</dbReference>
<dbReference type="GO" id="GO:0030318">
    <property type="term" value="P:melanocyte differentiation"/>
    <property type="evidence" value="ECO:0007669"/>
    <property type="project" value="Ensembl"/>
</dbReference>
<feature type="transmembrane region" description="Helical" evidence="13">
    <location>
        <begin position="319"/>
        <end position="338"/>
    </location>
</feature>
<dbReference type="GO" id="GO:0042500">
    <property type="term" value="F:aspartic endopeptidase activity, intramembrane cleaving"/>
    <property type="evidence" value="ECO:0007669"/>
    <property type="project" value="InterPro"/>
</dbReference>
<dbReference type="GO" id="GO:0034205">
    <property type="term" value="P:amyloid-beta formation"/>
    <property type="evidence" value="ECO:0007669"/>
    <property type="project" value="Ensembl"/>
</dbReference>
<keyword evidence="6 13" id="KW-0812">Transmembrane</keyword>
<comment type="subcellular location">
    <subcellularLocation>
        <location evidence="1">Endoplasmic reticulum membrane</location>
        <topology evidence="1">Multi-pass membrane protein</topology>
    </subcellularLocation>
    <subcellularLocation>
        <location evidence="2">Golgi apparatus membrane</location>
        <topology evidence="2">Multi-pass membrane protein</topology>
    </subcellularLocation>
</comment>
<dbReference type="GO" id="GO:0022008">
    <property type="term" value="P:neurogenesis"/>
    <property type="evidence" value="ECO:0007669"/>
    <property type="project" value="Ensembl"/>
</dbReference>
<dbReference type="GO" id="GO:0010506">
    <property type="term" value="P:regulation of autophagy"/>
    <property type="evidence" value="ECO:0007669"/>
    <property type="project" value="Ensembl"/>
</dbReference>
<dbReference type="Proteomes" id="UP000264800">
    <property type="component" value="Unplaced"/>
</dbReference>
<dbReference type="InterPro" id="IPR042524">
    <property type="entry name" value="Presenilin_C"/>
</dbReference>
<evidence type="ECO:0000313" key="14">
    <source>
        <dbReference type="Ensembl" id="ENSKMAP00000015576.1"/>
    </source>
</evidence>
<dbReference type="Pfam" id="PF01080">
    <property type="entry name" value="Presenilin"/>
    <property type="match status" value="2"/>
</dbReference>
<feature type="transmembrane region" description="Helical" evidence="13">
    <location>
        <begin position="131"/>
        <end position="147"/>
    </location>
</feature>
<feature type="transmembrane region" description="Helical" evidence="13">
    <location>
        <begin position="70"/>
        <end position="92"/>
    </location>
</feature>
<dbReference type="GO" id="GO:0007420">
    <property type="term" value="P:brain development"/>
    <property type="evidence" value="ECO:0007669"/>
    <property type="project" value="Ensembl"/>
</dbReference>
<dbReference type="GeneTree" id="ENSGT00940000157923"/>
<dbReference type="AlphaFoldDB" id="A0A3Q3AGY0"/>
<keyword evidence="9" id="KW-0914">Notch signaling pathway</keyword>
<reference evidence="14" key="2">
    <citation type="submission" date="2025-09" db="UniProtKB">
        <authorList>
            <consortium name="Ensembl"/>
        </authorList>
    </citation>
    <scope>IDENTIFICATION</scope>
</reference>
<keyword evidence="15" id="KW-1185">Reference proteome</keyword>
<dbReference type="Ensembl" id="ENSKMAT00000015801.1">
    <property type="protein sequence ID" value="ENSKMAP00000015576.1"/>
    <property type="gene ID" value="ENSKMAG00000011644.1"/>
</dbReference>
<protein>
    <recommendedName>
        <fullName evidence="4">Presenilin-2</fullName>
    </recommendedName>
</protein>
<sequence length="352" mass="39257">MVVVVATIKSVSFYSEKTNQQLIYTPFTEDTQNVGRRLLNSVLNTIIMISVIVVMTILLVVLYKYRCYRFIHGWLILSSLMLLFWFSFMYLGEVFKTYNVAVDYPTVAMIIWNFGAVGMICIHWKGPLQLQQAYLILISALMALVFIKYLPEWSAWVILGAISIYDLVAVLSPKGPLRMLVETAQERNEPIFPALIYSSAMMWTVGMASSTDAQRRSLGVSSRGPFQRTSWRRSVSSVAAGVRGHQVWCVCVCVTCVCCAPAGGVKLGLGDFIFYSVLVGKAAATGGDWNTTIACFVAILIGLCLTLLLLAIFKKALPALPISITFGLIFYFSTDFLVQPFMDNLANHQFYI</sequence>
<feature type="transmembrane region" description="Helical" evidence="13">
    <location>
        <begin position="293"/>
        <end position="313"/>
    </location>
</feature>
<evidence type="ECO:0000256" key="10">
    <source>
        <dbReference type="ARBA" id="ARBA00022989"/>
    </source>
</evidence>
<evidence type="ECO:0000256" key="1">
    <source>
        <dbReference type="ARBA" id="ARBA00004477"/>
    </source>
</evidence>
<evidence type="ECO:0000256" key="2">
    <source>
        <dbReference type="ARBA" id="ARBA00004653"/>
    </source>
</evidence>
<dbReference type="GO" id="GO:0061053">
    <property type="term" value="P:somite development"/>
    <property type="evidence" value="ECO:0007669"/>
    <property type="project" value="Ensembl"/>
</dbReference>
<evidence type="ECO:0000256" key="6">
    <source>
        <dbReference type="ARBA" id="ARBA00022692"/>
    </source>
</evidence>
<dbReference type="GO" id="GO:0006509">
    <property type="term" value="P:membrane protein ectodomain proteolysis"/>
    <property type="evidence" value="ECO:0007669"/>
    <property type="project" value="TreeGrafter"/>
</dbReference>
<dbReference type="InterPro" id="IPR001108">
    <property type="entry name" value="Peptidase_A22A"/>
</dbReference>
<keyword evidence="11" id="KW-0333">Golgi apparatus</keyword>
<proteinExistence type="inferred from homology"/>
<dbReference type="GO" id="GO:0007219">
    <property type="term" value="P:Notch signaling pathway"/>
    <property type="evidence" value="ECO:0007669"/>
    <property type="project" value="UniProtKB-KW"/>
</dbReference>
<dbReference type="PANTHER" id="PTHR10202">
    <property type="entry name" value="PRESENILIN"/>
    <property type="match status" value="1"/>
</dbReference>
<organism evidence="14 15">
    <name type="scientific">Kryptolebias marmoratus</name>
    <name type="common">Mangrove killifish</name>
    <name type="synonym">Rivulus marmoratus</name>
    <dbReference type="NCBI Taxonomy" id="37003"/>
    <lineage>
        <taxon>Eukaryota</taxon>
        <taxon>Metazoa</taxon>
        <taxon>Chordata</taxon>
        <taxon>Craniata</taxon>
        <taxon>Vertebrata</taxon>
        <taxon>Euteleostomi</taxon>
        <taxon>Actinopterygii</taxon>
        <taxon>Neopterygii</taxon>
        <taxon>Teleostei</taxon>
        <taxon>Neoteleostei</taxon>
        <taxon>Acanthomorphata</taxon>
        <taxon>Ovalentaria</taxon>
        <taxon>Atherinomorphae</taxon>
        <taxon>Cyprinodontiformes</taxon>
        <taxon>Rivulidae</taxon>
        <taxon>Kryptolebias</taxon>
    </lineage>
</organism>
<keyword evidence="10 13" id="KW-1133">Transmembrane helix</keyword>
<keyword evidence="7" id="KW-0378">Hydrolase</keyword>
<dbReference type="GO" id="GO:0055074">
    <property type="term" value="P:calcium ion homeostasis"/>
    <property type="evidence" value="ECO:0007669"/>
    <property type="project" value="TreeGrafter"/>
</dbReference>
<keyword evidence="12 13" id="KW-0472">Membrane</keyword>
<dbReference type="GO" id="GO:0000139">
    <property type="term" value="C:Golgi membrane"/>
    <property type="evidence" value="ECO:0007669"/>
    <property type="project" value="UniProtKB-SubCell"/>
</dbReference>
<evidence type="ECO:0000256" key="3">
    <source>
        <dbReference type="ARBA" id="ARBA00008604"/>
    </source>
</evidence>
<dbReference type="GO" id="GO:0016485">
    <property type="term" value="P:protein processing"/>
    <property type="evidence" value="ECO:0007669"/>
    <property type="project" value="InterPro"/>
</dbReference>
<keyword evidence="8" id="KW-0256">Endoplasmic reticulum</keyword>
<evidence type="ECO:0000256" key="11">
    <source>
        <dbReference type="ARBA" id="ARBA00023034"/>
    </source>
</evidence>
<dbReference type="Gene3D" id="1.10.472.100">
    <property type="entry name" value="Presenilin"/>
    <property type="match status" value="1"/>
</dbReference>
<dbReference type="GO" id="GO:0005789">
    <property type="term" value="C:endoplasmic reticulum membrane"/>
    <property type="evidence" value="ECO:0007669"/>
    <property type="project" value="UniProtKB-SubCell"/>
</dbReference>
<reference evidence="14" key="1">
    <citation type="submission" date="2025-08" db="UniProtKB">
        <authorList>
            <consortium name="Ensembl"/>
        </authorList>
    </citation>
    <scope>IDENTIFICATION</scope>
</reference>
<dbReference type="GO" id="GO:0070765">
    <property type="term" value="C:gamma-secretase complex"/>
    <property type="evidence" value="ECO:0007669"/>
    <property type="project" value="TreeGrafter"/>
</dbReference>
<keyword evidence="5" id="KW-0645">Protease</keyword>
<evidence type="ECO:0000256" key="5">
    <source>
        <dbReference type="ARBA" id="ARBA00022670"/>
    </source>
</evidence>
<evidence type="ECO:0000256" key="8">
    <source>
        <dbReference type="ARBA" id="ARBA00022824"/>
    </source>
</evidence>
<feature type="transmembrane region" description="Helical" evidence="13">
    <location>
        <begin position="104"/>
        <end position="124"/>
    </location>
</feature>
<accession>A0A3Q3AGY0</accession>
<evidence type="ECO:0000313" key="15">
    <source>
        <dbReference type="Proteomes" id="UP000264800"/>
    </source>
</evidence>